<evidence type="ECO:0000313" key="22">
    <source>
        <dbReference type="EMBL" id="KAK3230076.1"/>
    </source>
</evidence>
<dbReference type="PROSITE" id="PS00108">
    <property type="entry name" value="PROTEIN_KINASE_ST"/>
    <property type="match status" value="1"/>
</dbReference>
<keyword evidence="11" id="KW-0677">Repeat</keyword>
<keyword evidence="4" id="KW-1003">Cell membrane</keyword>
<dbReference type="InterPro" id="IPR050647">
    <property type="entry name" value="Plant_LRR-RLKs"/>
</dbReference>
<dbReference type="GO" id="GO:0005886">
    <property type="term" value="C:plasma membrane"/>
    <property type="evidence" value="ECO:0007669"/>
    <property type="project" value="UniProtKB-SubCell"/>
</dbReference>
<evidence type="ECO:0000256" key="2">
    <source>
        <dbReference type="ARBA" id="ARBA00008684"/>
    </source>
</evidence>
<dbReference type="PROSITE" id="PS00107">
    <property type="entry name" value="PROTEIN_KINASE_ATP"/>
    <property type="match status" value="1"/>
</dbReference>
<name>A0AAE0EIY4_9ROSI</name>
<dbReference type="PRINTS" id="PR00019">
    <property type="entry name" value="LEURICHRPT"/>
</dbReference>
<feature type="transmembrane region" description="Helical" evidence="20">
    <location>
        <begin position="619"/>
        <end position="641"/>
    </location>
</feature>
<evidence type="ECO:0000256" key="4">
    <source>
        <dbReference type="ARBA" id="ARBA00022475"/>
    </source>
</evidence>
<evidence type="ECO:0000256" key="11">
    <source>
        <dbReference type="ARBA" id="ARBA00022737"/>
    </source>
</evidence>
<dbReference type="InterPro" id="IPR001611">
    <property type="entry name" value="Leu-rich_rpt"/>
</dbReference>
<sequence length="979" mass="108546">MAKTPFLSLQLLTVVCYLCFACLLLPVWSLTVETQALLKFRSQLKDPSGVLGSWKDLADAPCQFYGVTCDPVSGRVTEISLDNKSLSGEISSSVSVLERLTTLWLPSNSISGRLPWELSYCISLKVLNVTGNKMVRAIPDLSMLRNLVILDLSFNYFSSRFPSWVVNLTGLVSLGLGMNDYVEAEIPDGIGNLKNLTWLFLADCNLKGEIPESIFDLKELQTLDISRNKISGVFPRSISKLWKLFKIELYENNLTGEVPPELANLTLLQEFDISVNQMYGELPVEIGNLKNLIVFQIYKNNFSGKFPSGFGDMRNLFAFSIYGNSFSGDFPENLGRYSPLDNTDISENQFSGSFPKFLCENRKLKALLALSNNFSGEVPNSYAECKTLERLRINKNSLSGKIPEGLWTLPNVGMIDFGNNDFTGGISPGIESSISLNQLVLANNRFSGELPSGIGKLTNLERLVLSNNNFSGKIPSEIRGLRQLSSLQLEANSLTGSIPKEMGECSRLVDLNLAWNSLTGSIPRSFSRLSSLNSLNLSRNQLTGLIPDYLKTLKLSSIDLSDNQMSGSVPADLLRMGGDKAFLGNEELCLDQNFKTLMNSGLSVCVERHGQKALLKSKSVAFCVIAAFAFLVLLLAGLLFVSYKNFKLHEADIKNNLDGEKEIDTKWKVASFHQMDIDADEICNLEEDNLIGSGGTGKVYRLDLKKKGGTVAVKQLWKGDGMKVFAAEMEILGKIRHRNILKLYACLLKGGSSFLVFEYMENGNLFEALHRQLKGGQLELDWCQRYKIALGAAKGIAYLHHDCPPPIIHRDIKSSNILLDEDWEPKIADFGVAKIAEKSLKGSDYSCFAGTHGYIAPELAYTLKVTEKSDVYSYGVVLLELVTGRKPVEEEYGEAKDIVYWVSTHLNDRENVLKVLDDEVASESNQEDMIKVLKIAVLCTSKLPTLRPSMRDVVKMLVDADPCTYRSPDICSDKTGKVL</sequence>
<dbReference type="FunFam" id="1.10.510.10:FF:000632">
    <property type="entry name" value="leucine-rich repeat receptor-like protein kinase TDR"/>
    <property type="match status" value="1"/>
</dbReference>
<dbReference type="InterPro" id="IPR003591">
    <property type="entry name" value="Leu-rich_rpt_typical-subtyp"/>
</dbReference>
<keyword evidence="17" id="KW-0675">Receptor</keyword>
<protein>
    <recommendedName>
        <fullName evidence="21">Protein kinase domain-containing protein</fullName>
    </recommendedName>
</protein>
<keyword evidence="23" id="KW-1185">Reference proteome</keyword>
<dbReference type="SMART" id="SM00369">
    <property type="entry name" value="LRR_TYP"/>
    <property type="match status" value="5"/>
</dbReference>
<evidence type="ECO:0000256" key="18">
    <source>
        <dbReference type="ARBA" id="ARBA00023180"/>
    </source>
</evidence>
<proteinExistence type="inferred from homology"/>
<dbReference type="PANTHER" id="PTHR48056:SF20">
    <property type="entry name" value="PROTEIN KINASE DOMAIN-CONTAINING PROTEIN"/>
    <property type="match status" value="1"/>
</dbReference>
<dbReference type="InterPro" id="IPR000719">
    <property type="entry name" value="Prot_kinase_dom"/>
</dbReference>
<feature type="domain" description="Protein kinase" evidence="21">
    <location>
        <begin position="685"/>
        <end position="964"/>
    </location>
</feature>
<keyword evidence="6" id="KW-0597">Phosphoprotein</keyword>
<dbReference type="FunFam" id="3.30.200.20:FF:000511">
    <property type="entry name" value="Leucine-rich receptor-like protein kinase family protein"/>
    <property type="match status" value="1"/>
</dbReference>
<dbReference type="GO" id="GO:0005524">
    <property type="term" value="F:ATP binding"/>
    <property type="evidence" value="ECO:0007669"/>
    <property type="project" value="UniProtKB-UniRule"/>
</dbReference>
<evidence type="ECO:0000313" key="23">
    <source>
        <dbReference type="Proteomes" id="UP001281410"/>
    </source>
</evidence>
<dbReference type="GO" id="GO:0048367">
    <property type="term" value="P:shoot system development"/>
    <property type="evidence" value="ECO:0007669"/>
    <property type="project" value="UniProtKB-ARBA"/>
</dbReference>
<dbReference type="InterPro" id="IPR011009">
    <property type="entry name" value="Kinase-like_dom_sf"/>
</dbReference>
<dbReference type="PANTHER" id="PTHR48056">
    <property type="entry name" value="LRR RECEPTOR-LIKE SERINE/THREONINE-PROTEIN KINASE-RELATED"/>
    <property type="match status" value="1"/>
</dbReference>
<dbReference type="Gene3D" id="1.10.510.10">
    <property type="entry name" value="Transferase(Phosphotransferase) domain 1"/>
    <property type="match status" value="1"/>
</dbReference>
<gene>
    <name evidence="22" type="ORF">Dsin_001957</name>
</gene>
<keyword evidence="9 20" id="KW-0812">Transmembrane</keyword>
<evidence type="ECO:0000256" key="13">
    <source>
        <dbReference type="ARBA" id="ARBA00022777"/>
    </source>
</evidence>
<dbReference type="InterPro" id="IPR017441">
    <property type="entry name" value="Protein_kinase_ATP_BS"/>
</dbReference>
<evidence type="ECO:0000256" key="14">
    <source>
        <dbReference type="ARBA" id="ARBA00022840"/>
    </source>
</evidence>
<dbReference type="InterPro" id="IPR008271">
    <property type="entry name" value="Ser/Thr_kinase_AS"/>
</dbReference>
<dbReference type="GO" id="GO:1905393">
    <property type="term" value="P:plant organ formation"/>
    <property type="evidence" value="ECO:0007669"/>
    <property type="project" value="UniProtKB-ARBA"/>
</dbReference>
<dbReference type="SUPFAM" id="SSF52047">
    <property type="entry name" value="RNI-like"/>
    <property type="match status" value="1"/>
</dbReference>
<dbReference type="Pfam" id="PF08263">
    <property type="entry name" value="LRRNT_2"/>
    <property type="match status" value="1"/>
</dbReference>
<dbReference type="PROSITE" id="PS50011">
    <property type="entry name" value="PROTEIN_KINASE_DOM"/>
    <property type="match status" value="1"/>
</dbReference>
<keyword evidence="5" id="KW-0723">Serine/threonine-protein kinase</keyword>
<dbReference type="Gene3D" id="3.30.200.20">
    <property type="entry name" value="Phosphorylase Kinase, domain 1"/>
    <property type="match status" value="1"/>
</dbReference>
<dbReference type="FunFam" id="3.80.10.10:FF:000215">
    <property type="entry name" value="Receptor-like protein kinase HSL1"/>
    <property type="match status" value="1"/>
</dbReference>
<dbReference type="FunFam" id="3.80.10.10:FF:000590">
    <property type="entry name" value="Leucine-rich receptor-like protein kinase family protein"/>
    <property type="match status" value="1"/>
</dbReference>
<dbReference type="CDD" id="cd14066">
    <property type="entry name" value="STKc_IRAK"/>
    <property type="match status" value="1"/>
</dbReference>
<keyword evidence="8" id="KW-0808">Transferase</keyword>
<evidence type="ECO:0000256" key="8">
    <source>
        <dbReference type="ARBA" id="ARBA00022679"/>
    </source>
</evidence>
<organism evidence="22 23">
    <name type="scientific">Dipteronia sinensis</name>
    <dbReference type="NCBI Taxonomy" id="43782"/>
    <lineage>
        <taxon>Eukaryota</taxon>
        <taxon>Viridiplantae</taxon>
        <taxon>Streptophyta</taxon>
        <taxon>Embryophyta</taxon>
        <taxon>Tracheophyta</taxon>
        <taxon>Spermatophyta</taxon>
        <taxon>Magnoliopsida</taxon>
        <taxon>eudicotyledons</taxon>
        <taxon>Gunneridae</taxon>
        <taxon>Pentapetalae</taxon>
        <taxon>rosids</taxon>
        <taxon>malvids</taxon>
        <taxon>Sapindales</taxon>
        <taxon>Sapindaceae</taxon>
        <taxon>Hippocastanoideae</taxon>
        <taxon>Acereae</taxon>
        <taxon>Dipteronia</taxon>
    </lineage>
</organism>
<evidence type="ECO:0000256" key="12">
    <source>
        <dbReference type="ARBA" id="ARBA00022741"/>
    </source>
</evidence>
<dbReference type="InterPro" id="IPR013210">
    <property type="entry name" value="LRR_N_plant-typ"/>
</dbReference>
<keyword evidence="7" id="KW-0433">Leucine-rich repeat</keyword>
<dbReference type="EMBL" id="JANJYJ010000001">
    <property type="protein sequence ID" value="KAK3230076.1"/>
    <property type="molecule type" value="Genomic_DNA"/>
</dbReference>
<keyword evidence="16 20" id="KW-0472">Membrane</keyword>
<keyword evidence="15 20" id="KW-1133">Transmembrane helix</keyword>
<keyword evidence="3" id="KW-0217">Developmental protein</keyword>
<evidence type="ECO:0000256" key="7">
    <source>
        <dbReference type="ARBA" id="ARBA00022614"/>
    </source>
</evidence>
<dbReference type="Proteomes" id="UP001281410">
    <property type="component" value="Unassembled WGS sequence"/>
</dbReference>
<dbReference type="SUPFAM" id="SSF56112">
    <property type="entry name" value="Protein kinase-like (PK-like)"/>
    <property type="match status" value="1"/>
</dbReference>
<dbReference type="SMART" id="SM00220">
    <property type="entry name" value="S_TKc"/>
    <property type="match status" value="1"/>
</dbReference>
<evidence type="ECO:0000259" key="21">
    <source>
        <dbReference type="PROSITE" id="PS50011"/>
    </source>
</evidence>
<dbReference type="Pfam" id="PF13855">
    <property type="entry name" value="LRR_8"/>
    <property type="match status" value="3"/>
</dbReference>
<feature type="binding site" evidence="19">
    <location>
        <position position="714"/>
    </location>
    <ligand>
        <name>ATP</name>
        <dbReference type="ChEBI" id="CHEBI:30616"/>
    </ligand>
</feature>
<keyword evidence="10" id="KW-0732">Signal</keyword>
<dbReference type="InterPro" id="IPR032675">
    <property type="entry name" value="LRR_dom_sf"/>
</dbReference>
<dbReference type="GO" id="GO:0033612">
    <property type="term" value="F:receptor serine/threonine kinase binding"/>
    <property type="evidence" value="ECO:0007669"/>
    <property type="project" value="TreeGrafter"/>
</dbReference>
<evidence type="ECO:0000256" key="17">
    <source>
        <dbReference type="ARBA" id="ARBA00023170"/>
    </source>
</evidence>
<dbReference type="Gene3D" id="3.80.10.10">
    <property type="entry name" value="Ribonuclease Inhibitor"/>
    <property type="match status" value="4"/>
</dbReference>
<dbReference type="FunFam" id="3.80.10.10:FF:000234">
    <property type="entry name" value="Probable inactive receptor kinase RLK902"/>
    <property type="match status" value="1"/>
</dbReference>
<comment type="caution">
    <text evidence="22">The sequence shown here is derived from an EMBL/GenBank/DDBJ whole genome shotgun (WGS) entry which is preliminary data.</text>
</comment>
<evidence type="ECO:0000256" key="20">
    <source>
        <dbReference type="SAM" id="Phobius"/>
    </source>
</evidence>
<keyword evidence="14 19" id="KW-0067">ATP-binding</keyword>
<dbReference type="GO" id="GO:0009791">
    <property type="term" value="P:post-embryonic development"/>
    <property type="evidence" value="ECO:0007669"/>
    <property type="project" value="UniProtKB-ARBA"/>
</dbReference>
<dbReference type="Pfam" id="PF00069">
    <property type="entry name" value="Pkinase"/>
    <property type="match status" value="1"/>
</dbReference>
<comment type="similarity">
    <text evidence="2">Belongs to the protein kinase superfamily. Ser/Thr protein kinase family.</text>
</comment>
<comment type="subcellular location">
    <subcellularLocation>
        <location evidence="1">Cell membrane</location>
        <topology evidence="1">Single-pass membrane protein</topology>
    </subcellularLocation>
</comment>
<evidence type="ECO:0000256" key="3">
    <source>
        <dbReference type="ARBA" id="ARBA00022473"/>
    </source>
</evidence>
<evidence type="ECO:0000256" key="1">
    <source>
        <dbReference type="ARBA" id="ARBA00004162"/>
    </source>
</evidence>
<keyword evidence="12 19" id="KW-0547">Nucleotide-binding</keyword>
<dbReference type="GO" id="GO:0004674">
    <property type="term" value="F:protein serine/threonine kinase activity"/>
    <property type="evidence" value="ECO:0007669"/>
    <property type="project" value="UniProtKB-KW"/>
</dbReference>
<dbReference type="Pfam" id="PF00560">
    <property type="entry name" value="LRR_1"/>
    <property type="match status" value="2"/>
</dbReference>
<dbReference type="SUPFAM" id="SSF52058">
    <property type="entry name" value="L domain-like"/>
    <property type="match status" value="1"/>
</dbReference>
<accession>A0AAE0EIY4</accession>
<reference evidence="22" key="1">
    <citation type="journal article" date="2023" name="Plant J.">
        <title>Genome sequences and population genomics provide insights into the demographic history, inbreeding, and mutation load of two 'living fossil' tree species of Dipteronia.</title>
        <authorList>
            <person name="Feng Y."/>
            <person name="Comes H.P."/>
            <person name="Chen J."/>
            <person name="Zhu S."/>
            <person name="Lu R."/>
            <person name="Zhang X."/>
            <person name="Li P."/>
            <person name="Qiu J."/>
            <person name="Olsen K.M."/>
            <person name="Qiu Y."/>
        </authorList>
    </citation>
    <scope>NUCLEOTIDE SEQUENCE</scope>
    <source>
        <strain evidence="22">NBL</strain>
    </source>
</reference>
<dbReference type="GO" id="GO:0048608">
    <property type="term" value="P:reproductive structure development"/>
    <property type="evidence" value="ECO:0007669"/>
    <property type="project" value="UniProtKB-ARBA"/>
</dbReference>
<keyword evidence="13" id="KW-0418">Kinase</keyword>
<evidence type="ECO:0000256" key="15">
    <source>
        <dbReference type="ARBA" id="ARBA00022989"/>
    </source>
</evidence>
<evidence type="ECO:0000256" key="10">
    <source>
        <dbReference type="ARBA" id="ARBA00022729"/>
    </source>
</evidence>
<keyword evidence="18" id="KW-0325">Glycoprotein</keyword>
<dbReference type="AlphaFoldDB" id="A0AAE0EIY4"/>
<evidence type="ECO:0000256" key="19">
    <source>
        <dbReference type="PROSITE-ProRule" id="PRU10141"/>
    </source>
</evidence>
<evidence type="ECO:0000256" key="16">
    <source>
        <dbReference type="ARBA" id="ARBA00023136"/>
    </source>
</evidence>
<evidence type="ECO:0000256" key="6">
    <source>
        <dbReference type="ARBA" id="ARBA00022553"/>
    </source>
</evidence>
<evidence type="ECO:0000256" key="9">
    <source>
        <dbReference type="ARBA" id="ARBA00022692"/>
    </source>
</evidence>
<evidence type="ECO:0000256" key="5">
    <source>
        <dbReference type="ARBA" id="ARBA00022527"/>
    </source>
</evidence>